<keyword evidence="1" id="KW-0697">Rotamase</keyword>
<dbReference type="Gene3D" id="3.60.40.10">
    <property type="entry name" value="PPM-type phosphatase domain"/>
    <property type="match status" value="1"/>
</dbReference>
<protein>
    <recommendedName>
        <fullName evidence="7">Peptidylprolyl isomerase</fullName>
    </recommendedName>
</protein>
<evidence type="ECO:0008006" key="7">
    <source>
        <dbReference type="Google" id="ProtNLM"/>
    </source>
</evidence>
<dbReference type="SMART" id="SM00332">
    <property type="entry name" value="PP2Cc"/>
    <property type="match status" value="1"/>
</dbReference>
<proteinExistence type="predicted"/>
<dbReference type="InterPro" id="IPR036457">
    <property type="entry name" value="PPM-type-like_dom_sf"/>
</dbReference>
<feature type="compositionally biased region" description="Acidic residues" evidence="2">
    <location>
        <begin position="292"/>
        <end position="302"/>
    </location>
</feature>
<dbReference type="GO" id="GO:0004722">
    <property type="term" value="F:protein serine/threonine phosphatase activity"/>
    <property type="evidence" value="ECO:0007669"/>
    <property type="project" value="InterPro"/>
</dbReference>
<dbReference type="InterPro" id="IPR000297">
    <property type="entry name" value="PPIase_PpiC"/>
</dbReference>
<dbReference type="Gene3D" id="3.10.50.40">
    <property type="match status" value="1"/>
</dbReference>
<dbReference type="AlphaFoldDB" id="A0A6T1I8L9"/>
<dbReference type="Pfam" id="PF00481">
    <property type="entry name" value="PP2C"/>
    <property type="match status" value="1"/>
</dbReference>
<dbReference type="CDD" id="cd00143">
    <property type="entry name" value="PP2Cc"/>
    <property type="match status" value="1"/>
</dbReference>
<organism evidence="6">
    <name type="scientific">Alexandrium monilatum</name>
    <dbReference type="NCBI Taxonomy" id="311494"/>
    <lineage>
        <taxon>Eukaryota</taxon>
        <taxon>Sar</taxon>
        <taxon>Alveolata</taxon>
        <taxon>Dinophyceae</taxon>
        <taxon>Gonyaulacales</taxon>
        <taxon>Pyrocystaceae</taxon>
        <taxon>Alexandrium</taxon>
    </lineage>
</organism>
<evidence type="ECO:0000259" key="3">
    <source>
        <dbReference type="PROSITE" id="PS50198"/>
    </source>
</evidence>
<dbReference type="PROSITE" id="PS50198">
    <property type="entry name" value="PPIC_PPIASE_2"/>
    <property type="match status" value="1"/>
</dbReference>
<dbReference type="EMBL" id="HBNR01062788">
    <property type="protein sequence ID" value="CAE4632966.1"/>
    <property type="molecule type" value="Transcribed_RNA"/>
</dbReference>
<evidence type="ECO:0000313" key="5">
    <source>
        <dbReference type="EMBL" id="CAE4632966.1"/>
    </source>
</evidence>
<feature type="domain" description="PpiC" evidence="3">
    <location>
        <begin position="432"/>
        <end position="550"/>
    </location>
</feature>
<sequence>MSGLGGPRASEVRLGLGVDRSITAAVVPTASQAGCCTQQDRQNNGYSGTPLWKLAQERAQKERESGLLHPAVKLPEGFKPVDKVTSVHLPPKGRWYYSEKKQIFWNAEDGKMYVWDAATLRHLELYEAQTYPLRITAGSCFHERAAQVRHVLVKDLAKAGQALRMSIGHLDSPCALYALYEGHRGASSPAGVQNLCSEFCVKHLHQKLLPKLAAFQGYWEDTRLAGVVREAFQELDAEFAEKHASAVDGCCAAIALLIGQRLVLACLGDVACVVVTRDGEALELRGGVLRDPDEDEEDEEESGAVGPAATSTGSSSIRWTRSFGDLDFKRPGSQPRLSATPDVQVLQLEHCHQGIALVCRALYDAIGRSAAVSTVFRRSRGRPRMASGALVDAAVQWLGQVSDQGLGCIVVFFDGVEAADSPPAKKAKTEQPSQVRLRHILLKHRECKSTVDKVRNRQVKRTRGEAERQLRAVLEECECDPKRRAFTPRCKELSECTTSLSAGDLAGDLGWVKPGKLGQAIDAAAFPLQVGQMSDLVDTEQGIHIIMRVA</sequence>
<dbReference type="PANTHER" id="PTHR13832:SF827">
    <property type="entry name" value="PROTEIN PHOSPHATASE 1L"/>
    <property type="match status" value="1"/>
</dbReference>
<dbReference type="InterPro" id="IPR015655">
    <property type="entry name" value="PP2C"/>
</dbReference>
<evidence type="ECO:0000259" key="4">
    <source>
        <dbReference type="PROSITE" id="PS51746"/>
    </source>
</evidence>
<dbReference type="InterPro" id="IPR001932">
    <property type="entry name" value="PPM-type_phosphatase-like_dom"/>
</dbReference>
<feature type="region of interest" description="Disordered" evidence="2">
    <location>
        <begin position="286"/>
        <end position="318"/>
    </location>
</feature>
<accession>A0A6T1I8L9</accession>
<keyword evidence="1" id="KW-0413">Isomerase</keyword>
<dbReference type="PROSITE" id="PS51746">
    <property type="entry name" value="PPM_2"/>
    <property type="match status" value="1"/>
</dbReference>
<feature type="domain" description="PPM-type phosphatase" evidence="4">
    <location>
        <begin position="150"/>
        <end position="413"/>
    </location>
</feature>
<dbReference type="SUPFAM" id="SSF81606">
    <property type="entry name" value="PP2C-like"/>
    <property type="match status" value="1"/>
</dbReference>
<feature type="compositionally biased region" description="Polar residues" evidence="2">
    <location>
        <begin position="309"/>
        <end position="318"/>
    </location>
</feature>
<dbReference type="InterPro" id="IPR046357">
    <property type="entry name" value="PPIase_dom_sf"/>
</dbReference>
<dbReference type="GO" id="GO:0003755">
    <property type="term" value="F:peptidyl-prolyl cis-trans isomerase activity"/>
    <property type="evidence" value="ECO:0007669"/>
    <property type="project" value="UniProtKB-KW"/>
</dbReference>
<dbReference type="Pfam" id="PF00639">
    <property type="entry name" value="Rotamase"/>
    <property type="match status" value="1"/>
</dbReference>
<evidence type="ECO:0000256" key="2">
    <source>
        <dbReference type="SAM" id="MobiDB-lite"/>
    </source>
</evidence>
<evidence type="ECO:0000313" key="6">
    <source>
        <dbReference type="EMBL" id="CAE4632969.1"/>
    </source>
</evidence>
<evidence type="ECO:0000256" key="1">
    <source>
        <dbReference type="PROSITE-ProRule" id="PRU00278"/>
    </source>
</evidence>
<dbReference type="EMBL" id="HBNR01062789">
    <property type="protein sequence ID" value="CAE4632969.1"/>
    <property type="molecule type" value="Transcribed_RNA"/>
</dbReference>
<dbReference type="SUPFAM" id="SSF54534">
    <property type="entry name" value="FKBP-like"/>
    <property type="match status" value="1"/>
</dbReference>
<gene>
    <name evidence="5" type="ORF">AMON00008_LOCUS44282</name>
    <name evidence="6" type="ORF">AMON00008_LOCUS44283</name>
</gene>
<reference evidence="6" key="1">
    <citation type="submission" date="2021-01" db="EMBL/GenBank/DDBJ databases">
        <authorList>
            <person name="Corre E."/>
            <person name="Pelletier E."/>
            <person name="Niang G."/>
            <person name="Scheremetjew M."/>
            <person name="Finn R."/>
            <person name="Kale V."/>
            <person name="Holt S."/>
            <person name="Cochrane G."/>
            <person name="Meng A."/>
            <person name="Brown T."/>
            <person name="Cohen L."/>
        </authorList>
    </citation>
    <scope>NUCLEOTIDE SEQUENCE</scope>
    <source>
        <strain evidence="6">CCMP3105</strain>
    </source>
</reference>
<name>A0A6T1I8L9_9DINO</name>
<dbReference type="PANTHER" id="PTHR13832">
    <property type="entry name" value="PROTEIN PHOSPHATASE 2C"/>
    <property type="match status" value="1"/>
</dbReference>